<dbReference type="PANTHER" id="PTHR44943:SF8">
    <property type="entry name" value="TPR REPEAT-CONTAINING PROTEIN MJ0263"/>
    <property type="match status" value="1"/>
</dbReference>
<dbReference type="SMART" id="SM00028">
    <property type="entry name" value="TPR"/>
    <property type="match status" value="11"/>
</dbReference>
<dbReference type="PROSITE" id="PS50293">
    <property type="entry name" value="TPR_REGION"/>
    <property type="match status" value="2"/>
</dbReference>
<evidence type="ECO:0000313" key="3">
    <source>
        <dbReference type="EMBL" id="KAB0676170.1"/>
    </source>
</evidence>
<dbReference type="Gene3D" id="1.25.40.10">
    <property type="entry name" value="Tetratricopeptide repeat domain"/>
    <property type="match status" value="4"/>
</dbReference>
<evidence type="ECO:0000313" key="4">
    <source>
        <dbReference type="Proteomes" id="UP000473571"/>
    </source>
</evidence>
<name>A0A6L3NI17_9BURK</name>
<evidence type="ECO:0000256" key="2">
    <source>
        <dbReference type="ARBA" id="ARBA00022803"/>
    </source>
</evidence>
<dbReference type="AlphaFoldDB" id="A0A6L3NI17"/>
<gene>
    <name evidence="3" type="ORF">F7R13_13580</name>
</gene>
<dbReference type="SUPFAM" id="SSF48452">
    <property type="entry name" value="TPR-like"/>
    <property type="match status" value="2"/>
</dbReference>
<dbReference type="Pfam" id="PF13181">
    <property type="entry name" value="TPR_8"/>
    <property type="match status" value="1"/>
</dbReference>
<comment type="caution">
    <text evidence="3">The sequence shown here is derived from an EMBL/GenBank/DDBJ whole genome shotgun (WGS) entry which is preliminary data.</text>
</comment>
<organism evidence="3 4">
    <name type="scientific">Burkholderia territorii</name>
    <dbReference type="NCBI Taxonomy" id="1503055"/>
    <lineage>
        <taxon>Bacteria</taxon>
        <taxon>Pseudomonadati</taxon>
        <taxon>Pseudomonadota</taxon>
        <taxon>Betaproteobacteria</taxon>
        <taxon>Burkholderiales</taxon>
        <taxon>Burkholderiaceae</taxon>
        <taxon>Burkholderia</taxon>
        <taxon>Burkholderia cepacia complex</taxon>
    </lineage>
</organism>
<accession>A0A6L3NI17</accession>
<dbReference type="InterPro" id="IPR019734">
    <property type="entry name" value="TPR_rpt"/>
</dbReference>
<dbReference type="Proteomes" id="UP000473571">
    <property type="component" value="Unassembled WGS sequence"/>
</dbReference>
<dbReference type="Gene3D" id="3.40.50.2000">
    <property type="entry name" value="Glycogen Phosphorylase B"/>
    <property type="match status" value="1"/>
</dbReference>
<proteinExistence type="predicted"/>
<keyword evidence="2" id="KW-0802">TPR repeat</keyword>
<dbReference type="RefSeq" id="WP_151005123.1">
    <property type="nucleotide sequence ID" value="NZ_CABVPO010000003.1"/>
</dbReference>
<dbReference type="PANTHER" id="PTHR44943">
    <property type="entry name" value="CELLULOSE SYNTHASE OPERON PROTEIN C"/>
    <property type="match status" value="1"/>
</dbReference>
<dbReference type="PROSITE" id="PS50005">
    <property type="entry name" value="TPR"/>
    <property type="match status" value="8"/>
</dbReference>
<protein>
    <submittedName>
        <fullName evidence="3">Tetratricopeptide repeat protein</fullName>
    </submittedName>
</protein>
<reference evidence="3 4" key="1">
    <citation type="submission" date="2019-09" db="EMBL/GenBank/DDBJ databases">
        <title>Draft genome sequences of 48 bacterial type strains from the CCUG.</title>
        <authorList>
            <person name="Tunovic T."/>
            <person name="Pineiro-Iglesias B."/>
            <person name="Unosson C."/>
            <person name="Inganas E."/>
            <person name="Ohlen M."/>
            <person name="Cardew S."/>
            <person name="Jensie-Markopoulos S."/>
            <person name="Salva-Serra F."/>
            <person name="Jaen-Luchoro D."/>
            <person name="Karlsson R."/>
            <person name="Svensson-Stadler L."/>
            <person name="Chun J."/>
            <person name="Moore E."/>
        </authorList>
    </citation>
    <scope>NUCLEOTIDE SEQUENCE [LARGE SCALE GENOMIC DNA]</scope>
    <source>
        <strain evidence="3 4">CCUG 65687</strain>
    </source>
</reference>
<keyword evidence="1" id="KW-0677">Repeat</keyword>
<dbReference type="Pfam" id="PF13432">
    <property type="entry name" value="TPR_16"/>
    <property type="match status" value="5"/>
</dbReference>
<evidence type="ECO:0000256" key="1">
    <source>
        <dbReference type="ARBA" id="ARBA00022737"/>
    </source>
</evidence>
<dbReference type="InterPro" id="IPR051685">
    <property type="entry name" value="Ycf3/AcsC/BcsC/TPR_MFPF"/>
</dbReference>
<dbReference type="SUPFAM" id="SSF53756">
    <property type="entry name" value="UDP-Glycosyltransferase/glycogen phosphorylase"/>
    <property type="match status" value="1"/>
</dbReference>
<dbReference type="InterPro" id="IPR011990">
    <property type="entry name" value="TPR-like_helical_dom_sf"/>
</dbReference>
<dbReference type="EMBL" id="VZOL01000146">
    <property type="protein sequence ID" value="KAB0676170.1"/>
    <property type="molecule type" value="Genomic_DNA"/>
</dbReference>
<sequence length="762" mass="83216">MIAATGRSGPFSGASANGKGANVTVEHRHDAHAGASGNGAPAQWQSAAILGRAQQSHGAGRFDDAARDYLAVLANEPDHPQALHLYGVLQFQRGAAGEAEALLRRSISIDASARALSDLGAIVGESGRVDEALDHFAAALRAAPDDVQTLVRRGNTLIALHRYDDALAAFDRALAVSPLVLDALCNRGAALRALGRLDDALDTYDRALMVDPRSCESWFNRGLVLRALQRPADALHCFDRANALRPGVATIQAERGRALVDLDRVNEALAAFNDAIAADPARLDVLHDSAVALERLGRADEALLRCERVLALDANHVPALASRGNALLQMRRYDDALDSYARALAIEPRSADLLCNRGTALRHLKRFDEALSCYDAALAIDPHFAEAWTNRASVLQDLHRRDEAAASLDRALALRPEHATNWLNRGNLHADHAQADDALAAYERALALRPDYVDAHVARASLHLMEGDFERGWPAYEWRLRDAQLARQVRPFTQPAWRGDEPLDGRTILIHAEQGYGDTLQFCRYVPLVAARGARVVLEVQPPLRALMASLDGTAAVVSRGEPLPAFDCHVPLPSLPYAFRTDVRTIPSAAAYLHAAPHRVREWEALLGARRRPRIGLAWAGNPEHRNDHHRSIDLARFAPLFDLDVDWVSLQKPVRERDLGELADSPLRRVDDALGDFADTAALIGALDVVIAVDSAVAHLAGALGRPVWILLPDPPEWRWMRARGDSPWYPSARLFRQSSPGLWRAVIDAVRDAIAAMTR</sequence>